<name>A0A0A9G8W6_ARUDO</name>
<dbReference type="AlphaFoldDB" id="A0A0A9G8W6"/>
<protein>
    <submittedName>
        <fullName evidence="1">Uncharacterized protein</fullName>
    </submittedName>
</protein>
<accession>A0A0A9G8W6</accession>
<reference evidence="1" key="1">
    <citation type="submission" date="2014-09" db="EMBL/GenBank/DDBJ databases">
        <authorList>
            <person name="Magalhaes I.L.F."/>
            <person name="Oliveira U."/>
            <person name="Santos F.R."/>
            <person name="Vidigal T.H.D.A."/>
            <person name="Brescovit A.D."/>
            <person name="Santos A.J."/>
        </authorList>
    </citation>
    <scope>NUCLEOTIDE SEQUENCE</scope>
    <source>
        <tissue evidence="1">Shoot tissue taken approximately 20 cm above the soil surface</tissue>
    </source>
</reference>
<evidence type="ECO:0000313" key="1">
    <source>
        <dbReference type="EMBL" id="JAE19899.1"/>
    </source>
</evidence>
<sequence>MSHHTRDLSKHLIKGQVHIRRQVILTDVDCVNCLSESFAIDRWPLT</sequence>
<organism evidence="1">
    <name type="scientific">Arundo donax</name>
    <name type="common">Giant reed</name>
    <name type="synonym">Donax arundinaceus</name>
    <dbReference type="NCBI Taxonomy" id="35708"/>
    <lineage>
        <taxon>Eukaryota</taxon>
        <taxon>Viridiplantae</taxon>
        <taxon>Streptophyta</taxon>
        <taxon>Embryophyta</taxon>
        <taxon>Tracheophyta</taxon>
        <taxon>Spermatophyta</taxon>
        <taxon>Magnoliopsida</taxon>
        <taxon>Liliopsida</taxon>
        <taxon>Poales</taxon>
        <taxon>Poaceae</taxon>
        <taxon>PACMAD clade</taxon>
        <taxon>Arundinoideae</taxon>
        <taxon>Arundineae</taxon>
        <taxon>Arundo</taxon>
    </lineage>
</organism>
<dbReference type="EMBL" id="GBRH01177997">
    <property type="protein sequence ID" value="JAE19899.1"/>
    <property type="molecule type" value="Transcribed_RNA"/>
</dbReference>
<reference evidence="1" key="2">
    <citation type="journal article" date="2015" name="Data Brief">
        <title>Shoot transcriptome of the giant reed, Arundo donax.</title>
        <authorList>
            <person name="Barrero R.A."/>
            <person name="Guerrero F.D."/>
            <person name="Moolhuijzen P."/>
            <person name="Goolsby J.A."/>
            <person name="Tidwell J."/>
            <person name="Bellgard S.E."/>
            <person name="Bellgard M.I."/>
        </authorList>
    </citation>
    <scope>NUCLEOTIDE SEQUENCE</scope>
    <source>
        <tissue evidence="1">Shoot tissue taken approximately 20 cm above the soil surface</tissue>
    </source>
</reference>
<proteinExistence type="predicted"/>